<dbReference type="AlphaFoldDB" id="A0A485KUD5"/>
<dbReference type="OrthoDB" id="79070at2759"/>
<dbReference type="Pfam" id="PF07714">
    <property type="entry name" value="PK_Tyr_Ser-Thr"/>
    <property type="match status" value="1"/>
</dbReference>
<evidence type="ECO:0000313" key="4">
    <source>
        <dbReference type="Proteomes" id="UP000332933"/>
    </source>
</evidence>
<dbReference type="InterPro" id="IPR011009">
    <property type="entry name" value="Kinase-like_dom_sf"/>
</dbReference>
<dbReference type="InterPro" id="IPR051681">
    <property type="entry name" value="Ser/Thr_Kinases-Pseudokinases"/>
</dbReference>
<dbReference type="GO" id="GO:0005524">
    <property type="term" value="F:ATP binding"/>
    <property type="evidence" value="ECO:0007669"/>
    <property type="project" value="InterPro"/>
</dbReference>
<reference evidence="2" key="2">
    <citation type="submission" date="2019-06" db="EMBL/GenBank/DDBJ databases">
        <title>Genomics analysis of Aphanomyces spp. identifies a new class of oomycete effector associated with host adaptation.</title>
        <authorList>
            <person name="Gaulin E."/>
        </authorList>
    </citation>
    <scope>NUCLEOTIDE SEQUENCE</scope>
    <source>
        <strain evidence="2">CBS 578.67</strain>
    </source>
</reference>
<dbReference type="SUPFAM" id="SSF56112">
    <property type="entry name" value="Protein kinase-like (PK-like)"/>
    <property type="match status" value="1"/>
</dbReference>
<dbReference type="EMBL" id="VJMH01005328">
    <property type="protein sequence ID" value="KAF0697315.1"/>
    <property type="molecule type" value="Genomic_DNA"/>
</dbReference>
<evidence type="ECO:0000313" key="2">
    <source>
        <dbReference type="EMBL" id="KAF0697315.1"/>
    </source>
</evidence>
<dbReference type="InterPro" id="IPR000719">
    <property type="entry name" value="Prot_kinase_dom"/>
</dbReference>
<keyword evidence="4" id="KW-1185">Reference proteome</keyword>
<organism evidence="3 4">
    <name type="scientific">Aphanomyces stellatus</name>
    <dbReference type="NCBI Taxonomy" id="120398"/>
    <lineage>
        <taxon>Eukaryota</taxon>
        <taxon>Sar</taxon>
        <taxon>Stramenopiles</taxon>
        <taxon>Oomycota</taxon>
        <taxon>Saprolegniomycetes</taxon>
        <taxon>Saprolegniales</taxon>
        <taxon>Verrucalvaceae</taxon>
        <taxon>Aphanomyces</taxon>
    </lineage>
</organism>
<dbReference type="GO" id="GO:0004674">
    <property type="term" value="F:protein serine/threonine kinase activity"/>
    <property type="evidence" value="ECO:0007669"/>
    <property type="project" value="TreeGrafter"/>
</dbReference>
<gene>
    <name evidence="3" type="primary">Aste57867_11987</name>
    <name evidence="2" type="ORF">As57867_011942</name>
    <name evidence="3" type="ORF">ASTE57867_11987</name>
</gene>
<proteinExistence type="predicted"/>
<dbReference type="PANTHER" id="PTHR44329:SF214">
    <property type="entry name" value="PROTEIN KINASE DOMAIN-CONTAINING PROTEIN"/>
    <property type="match status" value="1"/>
</dbReference>
<protein>
    <submittedName>
        <fullName evidence="3">Aste57867_11987 protein</fullName>
    </submittedName>
</protein>
<name>A0A485KUD5_9STRA</name>
<feature type="domain" description="Protein kinase" evidence="1">
    <location>
        <begin position="1"/>
        <end position="99"/>
    </location>
</feature>
<dbReference type="PROSITE" id="PS50011">
    <property type="entry name" value="PROTEIN_KINASE_DOM"/>
    <property type="match status" value="1"/>
</dbReference>
<dbReference type="Proteomes" id="UP000332933">
    <property type="component" value="Unassembled WGS sequence"/>
</dbReference>
<evidence type="ECO:0000313" key="3">
    <source>
        <dbReference type="EMBL" id="VFT88842.1"/>
    </source>
</evidence>
<dbReference type="EMBL" id="CAADRA010005349">
    <property type="protein sequence ID" value="VFT88842.1"/>
    <property type="molecule type" value="Genomic_DNA"/>
</dbReference>
<dbReference type="InterPro" id="IPR001245">
    <property type="entry name" value="Ser-Thr/Tyr_kinase_cat_dom"/>
</dbReference>
<dbReference type="PANTHER" id="PTHR44329">
    <property type="entry name" value="SERINE/THREONINE-PROTEIN KINASE TNNI3K-RELATED"/>
    <property type="match status" value="1"/>
</dbReference>
<evidence type="ECO:0000259" key="1">
    <source>
        <dbReference type="PROSITE" id="PS50011"/>
    </source>
</evidence>
<accession>A0A485KUD5</accession>
<sequence length="109" mass="12429">MAPEVIQHQNYTGATDIYSFGTWLRLLFATHQIPYENEVNPKNGQKLGDVPIMVKVVAGQLKPSFGHDCPQWVREMALECVAFDPTQRPSAMQLSHRIRAKMRQDYSVV</sequence>
<reference evidence="3 4" key="1">
    <citation type="submission" date="2019-03" db="EMBL/GenBank/DDBJ databases">
        <authorList>
            <person name="Gaulin E."/>
            <person name="Dumas B."/>
        </authorList>
    </citation>
    <scope>NUCLEOTIDE SEQUENCE [LARGE SCALE GENOMIC DNA]</scope>
    <source>
        <strain evidence="3">CBS 568.67</strain>
    </source>
</reference>
<dbReference type="Gene3D" id="1.10.510.10">
    <property type="entry name" value="Transferase(Phosphotransferase) domain 1"/>
    <property type="match status" value="1"/>
</dbReference>